<protein>
    <submittedName>
        <fullName evidence="2">Uncharacterized protein</fullName>
    </submittedName>
</protein>
<dbReference type="Proteomes" id="UP000242715">
    <property type="component" value="Unassembled WGS sequence"/>
</dbReference>
<feature type="region of interest" description="Disordered" evidence="1">
    <location>
        <begin position="18"/>
        <end position="49"/>
    </location>
</feature>
<name>A0A2Z6PGV0_TRISU</name>
<proteinExistence type="predicted"/>
<dbReference type="EMBL" id="DF974545">
    <property type="protein sequence ID" value="GAU49302.1"/>
    <property type="molecule type" value="Genomic_DNA"/>
</dbReference>
<organism evidence="2 3">
    <name type="scientific">Trifolium subterraneum</name>
    <name type="common">Subterranean clover</name>
    <dbReference type="NCBI Taxonomy" id="3900"/>
    <lineage>
        <taxon>Eukaryota</taxon>
        <taxon>Viridiplantae</taxon>
        <taxon>Streptophyta</taxon>
        <taxon>Embryophyta</taxon>
        <taxon>Tracheophyta</taxon>
        <taxon>Spermatophyta</taxon>
        <taxon>Magnoliopsida</taxon>
        <taxon>eudicotyledons</taxon>
        <taxon>Gunneridae</taxon>
        <taxon>Pentapetalae</taxon>
        <taxon>rosids</taxon>
        <taxon>fabids</taxon>
        <taxon>Fabales</taxon>
        <taxon>Fabaceae</taxon>
        <taxon>Papilionoideae</taxon>
        <taxon>50 kb inversion clade</taxon>
        <taxon>NPAAA clade</taxon>
        <taxon>Hologalegina</taxon>
        <taxon>IRL clade</taxon>
        <taxon>Trifolieae</taxon>
        <taxon>Trifolium</taxon>
    </lineage>
</organism>
<evidence type="ECO:0000256" key="1">
    <source>
        <dbReference type="SAM" id="MobiDB-lite"/>
    </source>
</evidence>
<keyword evidence="3" id="KW-1185">Reference proteome</keyword>
<reference evidence="3" key="1">
    <citation type="journal article" date="2017" name="Front. Plant Sci.">
        <title>Climate Clever Clovers: New Paradigm to Reduce the Environmental Footprint of Ruminants by Breeding Low Methanogenic Forages Utilizing Haplotype Variation.</title>
        <authorList>
            <person name="Kaur P."/>
            <person name="Appels R."/>
            <person name="Bayer P.E."/>
            <person name="Keeble-Gagnere G."/>
            <person name="Wang J."/>
            <person name="Hirakawa H."/>
            <person name="Shirasawa K."/>
            <person name="Vercoe P."/>
            <person name="Stefanova K."/>
            <person name="Durmic Z."/>
            <person name="Nichols P."/>
            <person name="Revell C."/>
            <person name="Isobe S.N."/>
            <person name="Edwards D."/>
            <person name="Erskine W."/>
        </authorList>
    </citation>
    <scope>NUCLEOTIDE SEQUENCE [LARGE SCALE GENOMIC DNA]</scope>
    <source>
        <strain evidence="3">cv. Daliak</strain>
    </source>
</reference>
<sequence>MQIICPNTQRIRYNVVQKPSRKEHHVMDETPRPNSPHTSKTSAQDDHIIGRSHLRERRDVEVKGAHDKLECFIFERGLRA</sequence>
<gene>
    <name evidence="2" type="ORF">TSUD_367140</name>
</gene>
<evidence type="ECO:0000313" key="3">
    <source>
        <dbReference type="Proteomes" id="UP000242715"/>
    </source>
</evidence>
<evidence type="ECO:0000313" key="2">
    <source>
        <dbReference type="EMBL" id="GAU49302.1"/>
    </source>
</evidence>
<accession>A0A2Z6PGV0</accession>
<dbReference type="AlphaFoldDB" id="A0A2Z6PGV0"/>